<evidence type="ECO:0000313" key="2">
    <source>
        <dbReference type="EMBL" id="GHE10271.1"/>
    </source>
</evidence>
<dbReference type="PANTHER" id="PTHR40254">
    <property type="entry name" value="BLR0577 PROTEIN"/>
    <property type="match status" value="1"/>
</dbReference>
<dbReference type="RefSeq" id="WP_189957268.1">
    <property type="nucleotide sequence ID" value="NZ_BMVG01000023.1"/>
</dbReference>
<reference evidence="2" key="2">
    <citation type="submission" date="2020-09" db="EMBL/GenBank/DDBJ databases">
        <authorList>
            <person name="Sun Q."/>
            <person name="Ohkuma M."/>
        </authorList>
    </citation>
    <scope>NUCLEOTIDE SEQUENCE</scope>
    <source>
        <strain evidence="2">JCM 4714</strain>
    </source>
</reference>
<dbReference type="InterPro" id="IPR036188">
    <property type="entry name" value="FAD/NAD-bd_sf"/>
</dbReference>
<dbReference type="InterPro" id="IPR038732">
    <property type="entry name" value="HpyO/CreE_NAD-binding"/>
</dbReference>
<reference evidence="2" key="1">
    <citation type="journal article" date="2014" name="Int. J. Syst. Evol. Microbiol.">
        <title>Complete genome sequence of Corynebacterium casei LMG S-19264T (=DSM 44701T), isolated from a smear-ripened cheese.</title>
        <authorList>
            <consortium name="US DOE Joint Genome Institute (JGI-PGF)"/>
            <person name="Walter F."/>
            <person name="Albersmeier A."/>
            <person name="Kalinowski J."/>
            <person name="Ruckert C."/>
        </authorList>
    </citation>
    <scope>NUCLEOTIDE SEQUENCE</scope>
    <source>
        <strain evidence="2">JCM 4714</strain>
    </source>
</reference>
<protein>
    <recommendedName>
        <fullName evidence="1">FAD-dependent urate hydroxylase HpyO/Asp monooxygenase CreE-like FAD/NAD(P)-binding domain-containing protein</fullName>
    </recommendedName>
</protein>
<dbReference type="PANTHER" id="PTHR40254:SF1">
    <property type="entry name" value="BLR0577 PROTEIN"/>
    <property type="match status" value="1"/>
</dbReference>
<feature type="domain" description="FAD-dependent urate hydroxylase HpyO/Asp monooxygenase CreE-like FAD/NAD(P)-binding" evidence="1">
    <location>
        <begin position="8"/>
        <end position="165"/>
    </location>
</feature>
<proteinExistence type="predicted"/>
<dbReference type="AlphaFoldDB" id="A0A918YPJ1"/>
<keyword evidence="3" id="KW-1185">Reference proteome</keyword>
<evidence type="ECO:0000313" key="3">
    <source>
        <dbReference type="Proteomes" id="UP000655443"/>
    </source>
</evidence>
<evidence type="ECO:0000259" key="1">
    <source>
        <dbReference type="Pfam" id="PF13454"/>
    </source>
</evidence>
<dbReference type="Proteomes" id="UP000655443">
    <property type="component" value="Unassembled WGS sequence"/>
</dbReference>
<dbReference type="EMBL" id="BMVG01000023">
    <property type="protein sequence ID" value="GHE10271.1"/>
    <property type="molecule type" value="Genomic_DNA"/>
</dbReference>
<dbReference type="Pfam" id="PF13454">
    <property type="entry name" value="NAD_binding_9"/>
    <property type="match status" value="1"/>
</dbReference>
<dbReference type="SUPFAM" id="SSF51905">
    <property type="entry name" value="FAD/NAD(P)-binding domain"/>
    <property type="match status" value="2"/>
</dbReference>
<dbReference type="InterPro" id="IPR052189">
    <property type="entry name" value="L-asp_N-monooxygenase_NS-form"/>
</dbReference>
<accession>A0A918YPJ1</accession>
<organism evidence="2 3">
    <name type="scientific">Streptomyces alanosinicus</name>
    <dbReference type="NCBI Taxonomy" id="68171"/>
    <lineage>
        <taxon>Bacteria</taxon>
        <taxon>Bacillati</taxon>
        <taxon>Actinomycetota</taxon>
        <taxon>Actinomycetes</taxon>
        <taxon>Kitasatosporales</taxon>
        <taxon>Streptomycetaceae</taxon>
        <taxon>Streptomyces</taxon>
    </lineage>
</organism>
<sequence length="509" mass="55157">MNGELSIAVVGGGAAAVCLIDALATADVPPGSLTVFEPSPHLWRGRPYQVDTETLTINMVPADMSVRAGDPGHFAYWLAGRDRVTRTRTEPDPHSGARFVPRTVYGEYLEHTAYSAMGRLRRKGWRIDLIGAPVTSASRCAERVMLQTKDGRARVFDYTVLCVGRGAPEDIYSLDGASGYIPDPYPAVDRLHTIGAFDHVVILGSGLTAVDTVRYLAATGHQGTITLASRHGVLPAVRQRPADFTVHNLTQSRVQALTATGTEITVTELVELCRAELRETGADASRVLQEITSVFTEPALPRLRRQLDQVDDPDLALRILQRAIPDTGPDLWPLLCDRDKQQLLRTHYRTLMSLCCPMPPASAALLLSLADTGQLDVRSGLRHIQPAGKTGFTLTTRTGEFDADTVINTVSPSRQRIPHAAQRLIASLLRSRNASINPYGGLAIERATSRLSVAGHGDPRLYALGDLAAGALFFTWGIPSLVDRARDITEAIRAHHTSPTRTGTALLPA</sequence>
<comment type="caution">
    <text evidence="2">The sequence shown here is derived from an EMBL/GenBank/DDBJ whole genome shotgun (WGS) entry which is preliminary data.</text>
</comment>
<name>A0A918YPJ1_9ACTN</name>
<dbReference type="Gene3D" id="3.50.50.60">
    <property type="entry name" value="FAD/NAD(P)-binding domain"/>
    <property type="match status" value="1"/>
</dbReference>
<gene>
    <name evidence="2" type="ORF">GCM10010339_65780</name>
</gene>